<keyword evidence="1" id="KW-0378">Hydrolase</keyword>
<dbReference type="InterPro" id="IPR036412">
    <property type="entry name" value="HAD-like_sf"/>
</dbReference>
<organism evidence="3 4">
    <name type="scientific">Actinomadura meridiana</name>
    <dbReference type="NCBI Taxonomy" id="559626"/>
    <lineage>
        <taxon>Bacteria</taxon>
        <taxon>Bacillati</taxon>
        <taxon>Actinomycetota</taxon>
        <taxon>Actinomycetes</taxon>
        <taxon>Streptosporangiales</taxon>
        <taxon>Thermomonosporaceae</taxon>
        <taxon>Actinomadura</taxon>
    </lineage>
</organism>
<dbReference type="RefSeq" id="WP_344902681.1">
    <property type="nucleotide sequence ID" value="NZ_BAABAS010000020.1"/>
</dbReference>
<dbReference type="Proteomes" id="UP001501710">
    <property type="component" value="Unassembled WGS sequence"/>
</dbReference>
<evidence type="ECO:0008006" key="5">
    <source>
        <dbReference type="Google" id="ProtNLM"/>
    </source>
</evidence>
<name>A0ABP8CGE0_9ACTN</name>
<keyword evidence="4" id="KW-1185">Reference proteome</keyword>
<dbReference type="SUPFAM" id="SSF56784">
    <property type="entry name" value="HAD-like"/>
    <property type="match status" value="1"/>
</dbReference>
<comment type="caution">
    <text evidence="3">The sequence shown here is derived from an EMBL/GenBank/DDBJ whole genome shotgun (WGS) entry which is preliminary data.</text>
</comment>
<dbReference type="Gene3D" id="3.40.50.1000">
    <property type="entry name" value="HAD superfamily/HAD-like"/>
    <property type="match status" value="1"/>
</dbReference>
<proteinExistence type="predicted"/>
<keyword evidence="2" id="KW-0460">Magnesium</keyword>
<dbReference type="InterPro" id="IPR023214">
    <property type="entry name" value="HAD_sf"/>
</dbReference>
<reference evidence="4" key="1">
    <citation type="journal article" date="2019" name="Int. J. Syst. Evol. Microbiol.">
        <title>The Global Catalogue of Microorganisms (GCM) 10K type strain sequencing project: providing services to taxonomists for standard genome sequencing and annotation.</title>
        <authorList>
            <consortium name="The Broad Institute Genomics Platform"/>
            <consortium name="The Broad Institute Genome Sequencing Center for Infectious Disease"/>
            <person name="Wu L."/>
            <person name="Ma J."/>
        </authorList>
    </citation>
    <scope>NUCLEOTIDE SEQUENCE [LARGE SCALE GENOMIC DNA]</scope>
    <source>
        <strain evidence="4">JCM 17440</strain>
    </source>
</reference>
<dbReference type="PANTHER" id="PTHR46470">
    <property type="entry name" value="N-ACYLNEURAMINATE-9-PHOSPHATASE"/>
    <property type="match status" value="1"/>
</dbReference>
<accession>A0ABP8CGE0</accession>
<protein>
    <recommendedName>
        <fullName evidence="5">HAD family hydrolase</fullName>
    </recommendedName>
</protein>
<dbReference type="Pfam" id="PF00702">
    <property type="entry name" value="Hydrolase"/>
    <property type="match status" value="1"/>
</dbReference>
<evidence type="ECO:0000313" key="3">
    <source>
        <dbReference type="EMBL" id="GAA4238978.1"/>
    </source>
</evidence>
<evidence type="ECO:0000256" key="2">
    <source>
        <dbReference type="ARBA" id="ARBA00022842"/>
    </source>
</evidence>
<evidence type="ECO:0000313" key="4">
    <source>
        <dbReference type="Proteomes" id="UP001501710"/>
    </source>
</evidence>
<evidence type="ECO:0000256" key="1">
    <source>
        <dbReference type="ARBA" id="ARBA00022801"/>
    </source>
</evidence>
<sequence>MTGGQAVPGRVRCRTVALDFGGTISTDHADHILGQKRVEQRAAAALHEIAGMGVRLLLASNALAPETRWPALQAAGVHDLFAVGLISYALGVAKDEPLFYDLVLTAARCPAREVLFVGNSIADDVAGPMRAGMQACLVRPGGLRPDEQLPDGALLISHVAELPPRLEIR</sequence>
<dbReference type="InterPro" id="IPR051400">
    <property type="entry name" value="HAD-like_hydrolase"/>
</dbReference>
<dbReference type="EMBL" id="BAABAS010000020">
    <property type="protein sequence ID" value="GAA4238978.1"/>
    <property type="molecule type" value="Genomic_DNA"/>
</dbReference>
<gene>
    <name evidence="3" type="ORF">GCM10022254_57180</name>
</gene>